<evidence type="ECO:0000313" key="3">
    <source>
        <dbReference type="EMBL" id="PQA87775.1"/>
    </source>
</evidence>
<keyword evidence="1" id="KW-0732">Signal</keyword>
<dbReference type="EMBL" id="PJCH01000005">
    <property type="protein sequence ID" value="PQA87775.1"/>
    <property type="molecule type" value="Genomic_DNA"/>
</dbReference>
<comment type="caution">
    <text evidence="3">The sequence shown here is derived from an EMBL/GenBank/DDBJ whole genome shotgun (WGS) entry which is preliminary data.</text>
</comment>
<proteinExistence type="predicted"/>
<dbReference type="Pfam" id="PF04366">
    <property type="entry name" value="Ysc84"/>
    <property type="match status" value="1"/>
</dbReference>
<protein>
    <recommendedName>
        <fullName evidence="2">Ysc84 actin-binding domain-containing protein</fullName>
    </recommendedName>
</protein>
<accession>A0A2S7K5I8</accession>
<feature type="chain" id="PRO_5015509876" description="Ysc84 actin-binding domain-containing protein" evidence="1">
    <location>
        <begin position="25"/>
        <end position="182"/>
    </location>
</feature>
<evidence type="ECO:0000259" key="2">
    <source>
        <dbReference type="Pfam" id="PF04366"/>
    </source>
</evidence>
<evidence type="ECO:0000256" key="1">
    <source>
        <dbReference type="SAM" id="SignalP"/>
    </source>
</evidence>
<feature type="signal peptide" evidence="1">
    <location>
        <begin position="1"/>
        <end position="24"/>
    </location>
</feature>
<evidence type="ECO:0000313" key="4">
    <source>
        <dbReference type="Proteomes" id="UP000239504"/>
    </source>
</evidence>
<sequence length="182" mass="19165">MSQIFKPVFAILAVLMVATGAAHAASKEKIDRRTDKALAEFREDIGGADDVLARAAGVLVFPSIKKAGIGIGGEYGQGALRVGGQTVGYYSTASASIGFQLGAQARRQIIVFLDPKALEKFRYSNGWEIGVDASVTVVTVGAGGAIDATQLNQPIVAFVFDSKGLMYNLSLEGSKISRIHDD</sequence>
<dbReference type="AlphaFoldDB" id="A0A2S7K5I8"/>
<feature type="domain" description="Ysc84 actin-binding" evidence="2">
    <location>
        <begin position="94"/>
        <end position="178"/>
    </location>
</feature>
<reference evidence="3 4" key="1">
    <citation type="submission" date="2017-12" db="EMBL/GenBank/DDBJ databases">
        <authorList>
            <person name="Hurst M.R.H."/>
        </authorList>
    </citation>
    <scope>NUCLEOTIDE SEQUENCE [LARGE SCALE GENOMIC DNA]</scope>
    <source>
        <strain evidence="3 4">SY-3-19</strain>
    </source>
</reference>
<dbReference type="CDD" id="cd11524">
    <property type="entry name" value="SYLF"/>
    <property type="match status" value="1"/>
</dbReference>
<dbReference type="Proteomes" id="UP000239504">
    <property type="component" value="Unassembled WGS sequence"/>
</dbReference>
<dbReference type="InterPro" id="IPR007461">
    <property type="entry name" value="Ysc84_actin-binding"/>
</dbReference>
<gene>
    <name evidence="3" type="ORF">CW354_05300</name>
</gene>
<keyword evidence="4" id="KW-1185">Reference proteome</keyword>
<dbReference type="OrthoDB" id="7847492at2"/>
<name>A0A2S7K5I8_9PROT</name>
<organism evidence="3 4">
    <name type="scientific">Hyphococcus luteus</name>
    <dbReference type="NCBI Taxonomy" id="2058213"/>
    <lineage>
        <taxon>Bacteria</taxon>
        <taxon>Pseudomonadati</taxon>
        <taxon>Pseudomonadota</taxon>
        <taxon>Alphaproteobacteria</taxon>
        <taxon>Parvularculales</taxon>
        <taxon>Parvularculaceae</taxon>
        <taxon>Hyphococcus</taxon>
    </lineage>
</organism>